<proteinExistence type="predicted"/>
<gene>
    <name evidence="1" type="ORF">F2Q70_00011628</name>
</gene>
<dbReference type="AlphaFoldDB" id="A0A8S9M130"/>
<comment type="caution">
    <text evidence="1">The sequence shown here is derived from an EMBL/GenBank/DDBJ whole genome shotgun (WGS) entry which is preliminary data.</text>
</comment>
<sequence length="66" mass="6716">MKVDLGSCAEGFSARLEQPAPAVPASVGQRLEQHPAELGWSAASAAFGVASSATQQRVHSDGQGLP</sequence>
<accession>A0A8S9M130</accession>
<dbReference type="EMBL" id="QGKY02000089">
    <property type="protein sequence ID" value="KAF2611598.1"/>
    <property type="molecule type" value="Genomic_DNA"/>
</dbReference>
<protein>
    <submittedName>
        <fullName evidence="1">Uncharacterized protein</fullName>
    </submittedName>
</protein>
<reference evidence="1" key="1">
    <citation type="submission" date="2019-12" db="EMBL/GenBank/DDBJ databases">
        <title>Genome sequencing and annotation of Brassica cretica.</title>
        <authorList>
            <person name="Studholme D.J."/>
            <person name="Sarris P.F."/>
        </authorList>
    </citation>
    <scope>NUCLEOTIDE SEQUENCE</scope>
    <source>
        <strain evidence="1">PFS-102/07</strain>
        <tissue evidence="1">Leaf</tissue>
    </source>
</reference>
<organism evidence="1">
    <name type="scientific">Brassica cretica</name>
    <name type="common">Mustard</name>
    <dbReference type="NCBI Taxonomy" id="69181"/>
    <lineage>
        <taxon>Eukaryota</taxon>
        <taxon>Viridiplantae</taxon>
        <taxon>Streptophyta</taxon>
        <taxon>Embryophyta</taxon>
        <taxon>Tracheophyta</taxon>
        <taxon>Spermatophyta</taxon>
        <taxon>Magnoliopsida</taxon>
        <taxon>eudicotyledons</taxon>
        <taxon>Gunneridae</taxon>
        <taxon>Pentapetalae</taxon>
        <taxon>rosids</taxon>
        <taxon>malvids</taxon>
        <taxon>Brassicales</taxon>
        <taxon>Brassicaceae</taxon>
        <taxon>Brassiceae</taxon>
        <taxon>Brassica</taxon>
    </lineage>
</organism>
<name>A0A8S9M130_BRACR</name>
<evidence type="ECO:0000313" key="1">
    <source>
        <dbReference type="EMBL" id="KAF2611598.1"/>
    </source>
</evidence>